<dbReference type="InterPro" id="IPR011029">
    <property type="entry name" value="DEATH-like_dom_sf"/>
</dbReference>
<proteinExistence type="predicted"/>
<sequence length="225" mass="25223">MPVKKGKLKPDDEAKIRSNYLFITEQVDARDLTGGLYQENVFTVDDVEEIEALPSRAKRTEKMLSLLLGSGPGEAYNNFLKVLKVAYDHVAEALEATSTEVEQNSTWTWFDEMSDETKSMTISDGDSSRISSKIGTGWEKVILCLGLTNVNISQVQSKHPNDRTLVITNLLIRWRQSKGRAATLQSLVQVLREVDDLELDIEGLKTVILNMSSRHEPARPIETSL</sequence>
<dbReference type="PANTHER" id="PTHR15034">
    <property type="entry name" value="DEATH DOMAIN-CONTAINING PROTEIN CRADD"/>
    <property type="match status" value="1"/>
</dbReference>
<dbReference type="InterPro" id="IPR000488">
    <property type="entry name" value="Death_dom"/>
</dbReference>
<dbReference type="InterPro" id="IPR001315">
    <property type="entry name" value="CARD"/>
</dbReference>
<name>A0AAV4JCZ9_9GAST</name>
<dbReference type="AlphaFoldDB" id="A0AAV4JCZ9"/>
<dbReference type="GO" id="GO:0070513">
    <property type="term" value="F:death domain binding"/>
    <property type="evidence" value="ECO:0007669"/>
    <property type="project" value="InterPro"/>
</dbReference>
<dbReference type="Proteomes" id="UP000762676">
    <property type="component" value="Unassembled WGS sequence"/>
</dbReference>
<protein>
    <submittedName>
        <fullName evidence="3">Death domain-containing protein cradd</fullName>
    </submittedName>
</protein>
<keyword evidence="4" id="KW-1185">Reference proteome</keyword>
<dbReference type="CDD" id="cd01671">
    <property type="entry name" value="CARD"/>
    <property type="match status" value="1"/>
</dbReference>
<feature type="domain" description="Death" evidence="1">
    <location>
        <begin position="130"/>
        <end position="195"/>
    </location>
</feature>
<dbReference type="GO" id="GO:0007165">
    <property type="term" value="P:signal transduction"/>
    <property type="evidence" value="ECO:0007669"/>
    <property type="project" value="InterPro"/>
</dbReference>
<gene>
    <name evidence="3" type="ORF">ElyMa_003318800</name>
</gene>
<evidence type="ECO:0000313" key="4">
    <source>
        <dbReference type="Proteomes" id="UP000762676"/>
    </source>
</evidence>
<dbReference type="Pfam" id="PF00619">
    <property type="entry name" value="CARD"/>
    <property type="match status" value="1"/>
</dbReference>
<dbReference type="GO" id="GO:0002020">
    <property type="term" value="F:protease binding"/>
    <property type="evidence" value="ECO:0007669"/>
    <property type="project" value="InterPro"/>
</dbReference>
<dbReference type="InterPro" id="IPR037939">
    <property type="entry name" value="CRADD"/>
</dbReference>
<comment type="caution">
    <text evidence="3">The sequence shown here is derived from an EMBL/GenBank/DDBJ whole genome shotgun (WGS) entry which is preliminary data.</text>
</comment>
<dbReference type="EMBL" id="BMAT01006832">
    <property type="protein sequence ID" value="GFS20672.1"/>
    <property type="molecule type" value="Genomic_DNA"/>
</dbReference>
<evidence type="ECO:0000259" key="1">
    <source>
        <dbReference type="PROSITE" id="PS50017"/>
    </source>
</evidence>
<dbReference type="Pfam" id="PF00531">
    <property type="entry name" value="Death"/>
    <property type="match status" value="1"/>
</dbReference>
<dbReference type="PANTHER" id="PTHR15034:SF5">
    <property type="entry name" value="DEATH DOMAIN-CONTAINING PROTEIN CRADD"/>
    <property type="match status" value="1"/>
</dbReference>
<accession>A0AAV4JCZ9</accession>
<evidence type="ECO:0000259" key="2">
    <source>
        <dbReference type="PROSITE" id="PS50209"/>
    </source>
</evidence>
<dbReference type="PROSITE" id="PS50017">
    <property type="entry name" value="DEATH_DOMAIN"/>
    <property type="match status" value="1"/>
</dbReference>
<dbReference type="PROSITE" id="PS50209">
    <property type="entry name" value="CARD"/>
    <property type="match status" value="1"/>
</dbReference>
<dbReference type="Gene3D" id="1.10.533.10">
    <property type="entry name" value="Death Domain, Fas"/>
    <property type="match status" value="2"/>
</dbReference>
<dbReference type="SUPFAM" id="SSF47986">
    <property type="entry name" value="DEATH domain"/>
    <property type="match status" value="2"/>
</dbReference>
<evidence type="ECO:0000313" key="3">
    <source>
        <dbReference type="EMBL" id="GFS20672.1"/>
    </source>
</evidence>
<reference evidence="3 4" key="1">
    <citation type="journal article" date="2021" name="Elife">
        <title>Chloroplast acquisition without the gene transfer in kleptoplastic sea slugs, Plakobranchus ocellatus.</title>
        <authorList>
            <person name="Maeda T."/>
            <person name="Takahashi S."/>
            <person name="Yoshida T."/>
            <person name="Shimamura S."/>
            <person name="Takaki Y."/>
            <person name="Nagai Y."/>
            <person name="Toyoda A."/>
            <person name="Suzuki Y."/>
            <person name="Arimoto A."/>
            <person name="Ishii H."/>
            <person name="Satoh N."/>
            <person name="Nishiyama T."/>
            <person name="Hasebe M."/>
            <person name="Maruyama T."/>
            <person name="Minagawa J."/>
            <person name="Obokata J."/>
            <person name="Shigenobu S."/>
        </authorList>
    </citation>
    <scope>NUCLEOTIDE SEQUENCE [LARGE SCALE GENOMIC DNA]</scope>
</reference>
<feature type="domain" description="CARD" evidence="2">
    <location>
        <begin position="8"/>
        <end position="98"/>
    </location>
</feature>
<organism evidence="3 4">
    <name type="scientific">Elysia marginata</name>
    <dbReference type="NCBI Taxonomy" id="1093978"/>
    <lineage>
        <taxon>Eukaryota</taxon>
        <taxon>Metazoa</taxon>
        <taxon>Spiralia</taxon>
        <taxon>Lophotrochozoa</taxon>
        <taxon>Mollusca</taxon>
        <taxon>Gastropoda</taxon>
        <taxon>Heterobranchia</taxon>
        <taxon>Euthyneura</taxon>
        <taxon>Panpulmonata</taxon>
        <taxon>Sacoglossa</taxon>
        <taxon>Placobranchoidea</taxon>
        <taxon>Plakobranchidae</taxon>
        <taxon>Elysia</taxon>
    </lineage>
</organism>
<dbReference type="GO" id="GO:0042981">
    <property type="term" value="P:regulation of apoptotic process"/>
    <property type="evidence" value="ECO:0007669"/>
    <property type="project" value="InterPro"/>
</dbReference>